<dbReference type="PROSITE" id="PS00194">
    <property type="entry name" value="THIOREDOXIN_1"/>
    <property type="match status" value="1"/>
</dbReference>
<dbReference type="PANTHER" id="PTHR42852:SF6">
    <property type="entry name" value="THIOL:DISULFIDE INTERCHANGE PROTEIN DSBE"/>
    <property type="match status" value="1"/>
</dbReference>
<dbReference type="InterPro" id="IPR013740">
    <property type="entry name" value="Redoxin"/>
</dbReference>
<evidence type="ECO:0000256" key="4">
    <source>
        <dbReference type="ARBA" id="ARBA00023157"/>
    </source>
</evidence>
<dbReference type="AlphaFoldDB" id="A0A848KEV6"/>
<dbReference type="EMBL" id="VCQU01000006">
    <property type="protein sequence ID" value="NMN96839.1"/>
    <property type="molecule type" value="Genomic_DNA"/>
</dbReference>
<evidence type="ECO:0000256" key="6">
    <source>
        <dbReference type="SAM" id="Phobius"/>
    </source>
</evidence>
<evidence type="ECO:0000256" key="5">
    <source>
        <dbReference type="ARBA" id="ARBA00023284"/>
    </source>
</evidence>
<evidence type="ECO:0000313" key="9">
    <source>
        <dbReference type="Proteomes" id="UP000535543"/>
    </source>
</evidence>
<keyword evidence="6" id="KW-1133">Transmembrane helix</keyword>
<dbReference type="GO" id="GO:0030313">
    <property type="term" value="C:cell envelope"/>
    <property type="evidence" value="ECO:0007669"/>
    <property type="project" value="UniProtKB-SubCell"/>
</dbReference>
<name>A0A848KEV6_9NOCA</name>
<dbReference type="Gene3D" id="3.40.30.10">
    <property type="entry name" value="Glutaredoxin"/>
    <property type="match status" value="1"/>
</dbReference>
<evidence type="ECO:0000259" key="7">
    <source>
        <dbReference type="PROSITE" id="PS51352"/>
    </source>
</evidence>
<keyword evidence="5" id="KW-0676">Redox-active center</keyword>
<dbReference type="InterPro" id="IPR050553">
    <property type="entry name" value="Thioredoxin_ResA/DsbE_sf"/>
</dbReference>
<accession>A0A848KEV6</accession>
<sequence>MPNAGRWGIAALIVIGALVVALWPRGEHDDRADQPSPTATAESPEQLLQARTEAALADCPAGDQAASGPLAGITLECLANGRSVDLGRILAGRPALLNLWAFWCAPCAEELPVLAEYAAKTPGVDVLTVHSDASQTRALARLTDLGVRLGGVQDAGAKVRAAVGAPSVLPITVLVRPDGTIAKVIAKPFTSVDEIAAAVEANLGVAA</sequence>
<feature type="transmembrane region" description="Helical" evidence="6">
    <location>
        <begin position="6"/>
        <end position="23"/>
    </location>
</feature>
<keyword evidence="6" id="KW-0812">Transmembrane</keyword>
<protein>
    <submittedName>
        <fullName evidence="8">TlpA family protein disulfide reductase</fullName>
    </submittedName>
</protein>
<reference evidence="8 9" key="1">
    <citation type="submission" date="2019-05" db="EMBL/GenBank/DDBJ databases">
        <authorList>
            <person name="Lee S.D."/>
        </authorList>
    </citation>
    <scope>NUCLEOTIDE SEQUENCE [LARGE SCALE GENOMIC DNA]</scope>
    <source>
        <strain evidence="8 9">YC2-7</strain>
    </source>
</reference>
<dbReference type="GO" id="GO:0016491">
    <property type="term" value="F:oxidoreductase activity"/>
    <property type="evidence" value="ECO:0007669"/>
    <property type="project" value="InterPro"/>
</dbReference>
<keyword evidence="6" id="KW-0472">Membrane</keyword>
<dbReference type="CDD" id="cd02966">
    <property type="entry name" value="TlpA_like_family"/>
    <property type="match status" value="1"/>
</dbReference>
<comment type="subcellular location">
    <subcellularLocation>
        <location evidence="1">Cell envelope</location>
    </subcellularLocation>
</comment>
<feature type="domain" description="Thioredoxin" evidence="7">
    <location>
        <begin position="64"/>
        <end position="204"/>
    </location>
</feature>
<comment type="caution">
    <text evidence="8">The sequence shown here is derived from an EMBL/GenBank/DDBJ whole genome shotgun (WGS) entry which is preliminary data.</text>
</comment>
<dbReference type="InterPro" id="IPR036249">
    <property type="entry name" value="Thioredoxin-like_sf"/>
</dbReference>
<keyword evidence="9" id="KW-1185">Reference proteome</keyword>
<dbReference type="Proteomes" id="UP000535543">
    <property type="component" value="Unassembled WGS sequence"/>
</dbReference>
<evidence type="ECO:0000256" key="2">
    <source>
        <dbReference type="ARBA" id="ARBA00022748"/>
    </source>
</evidence>
<dbReference type="PROSITE" id="PS51352">
    <property type="entry name" value="THIOREDOXIN_2"/>
    <property type="match status" value="1"/>
</dbReference>
<evidence type="ECO:0000256" key="1">
    <source>
        <dbReference type="ARBA" id="ARBA00004196"/>
    </source>
</evidence>
<dbReference type="InterPro" id="IPR017937">
    <property type="entry name" value="Thioredoxin_CS"/>
</dbReference>
<reference evidence="8 9" key="2">
    <citation type="submission" date="2020-06" db="EMBL/GenBank/DDBJ databases">
        <title>Antribacter stalactiti gen. nov., sp. nov., a new member of the family Nacardiaceae isolated from a cave.</title>
        <authorList>
            <person name="Kim I.S."/>
        </authorList>
    </citation>
    <scope>NUCLEOTIDE SEQUENCE [LARGE SCALE GENOMIC DNA]</scope>
    <source>
        <strain evidence="8 9">YC2-7</strain>
    </source>
</reference>
<dbReference type="Pfam" id="PF08534">
    <property type="entry name" value="Redoxin"/>
    <property type="match status" value="1"/>
</dbReference>
<dbReference type="SUPFAM" id="SSF52833">
    <property type="entry name" value="Thioredoxin-like"/>
    <property type="match status" value="1"/>
</dbReference>
<dbReference type="GO" id="GO:0017004">
    <property type="term" value="P:cytochrome complex assembly"/>
    <property type="evidence" value="ECO:0007669"/>
    <property type="project" value="UniProtKB-KW"/>
</dbReference>
<keyword evidence="2" id="KW-0201">Cytochrome c-type biogenesis</keyword>
<dbReference type="RefSeq" id="WP_169589788.1">
    <property type="nucleotide sequence ID" value="NZ_VCQU01000006.1"/>
</dbReference>
<proteinExistence type="predicted"/>
<evidence type="ECO:0000256" key="3">
    <source>
        <dbReference type="ARBA" id="ARBA00022968"/>
    </source>
</evidence>
<dbReference type="InterPro" id="IPR013766">
    <property type="entry name" value="Thioredoxin_domain"/>
</dbReference>
<keyword evidence="3" id="KW-0735">Signal-anchor</keyword>
<keyword evidence="4" id="KW-1015">Disulfide bond</keyword>
<evidence type="ECO:0000313" key="8">
    <source>
        <dbReference type="EMBL" id="NMN96839.1"/>
    </source>
</evidence>
<dbReference type="PANTHER" id="PTHR42852">
    <property type="entry name" value="THIOL:DISULFIDE INTERCHANGE PROTEIN DSBE"/>
    <property type="match status" value="1"/>
</dbReference>
<gene>
    <name evidence="8" type="ORF">FGL95_17520</name>
</gene>
<organism evidence="8 9">
    <name type="scientific">Antrihabitans stalactiti</name>
    <dbReference type="NCBI Taxonomy" id="2584121"/>
    <lineage>
        <taxon>Bacteria</taxon>
        <taxon>Bacillati</taxon>
        <taxon>Actinomycetota</taxon>
        <taxon>Actinomycetes</taxon>
        <taxon>Mycobacteriales</taxon>
        <taxon>Nocardiaceae</taxon>
        <taxon>Antrihabitans</taxon>
    </lineage>
</organism>